<dbReference type="EMBL" id="JABCJJ010000003">
    <property type="protein sequence ID" value="NMR19227.1"/>
    <property type="molecule type" value="Genomic_DNA"/>
</dbReference>
<protein>
    <recommendedName>
        <fullName evidence="3">MinD-like ATPase involved in chromosome partitioning or flagellar assembly</fullName>
    </recommendedName>
</protein>
<dbReference type="SUPFAM" id="SSF52540">
    <property type="entry name" value="P-loop containing nucleoside triphosphate hydrolases"/>
    <property type="match status" value="1"/>
</dbReference>
<evidence type="ECO:0000313" key="1">
    <source>
        <dbReference type="EMBL" id="NMR19227.1"/>
    </source>
</evidence>
<dbReference type="InterPro" id="IPR027417">
    <property type="entry name" value="P-loop_NTPase"/>
</dbReference>
<proteinExistence type="predicted"/>
<evidence type="ECO:0008006" key="3">
    <source>
        <dbReference type="Google" id="ProtNLM"/>
    </source>
</evidence>
<sequence length="259" mass="26182">MSVLVFCSATGAPGVTATALVVAWALPLAHPGRRSLVVDADVAGSGILPGFLRAGVGADGGILALASDRTAVSGETLLEHAVALDEAGARWVLTGITDPAQGRTVRDLATSLAEGARALHEAGVDVVVDVGRLGHRYEPTALLERADVVAVVFRSTLPSITGARAALGSLHTLRGPAAATLGVVVGAARPYGAGEIARELHLPGVLTLPEDPWAAGILTAGGGTGRRFENSALVRGARALATELTAAGQGLRPVREVRS</sequence>
<accession>A0A7Y0LVY5</accession>
<dbReference type="AlphaFoldDB" id="A0A7Y0LVY5"/>
<gene>
    <name evidence="1" type="ORF">HIR71_03175</name>
</gene>
<dbReference type="Proteomes" id="UP000562124">
    <property type="component" value="Unassembled WGS sequence"/>
</dbReference>
<reference evidence="1 2" key="1">
    <citation type="submission" date="2020-04" db="EMBL/GenBank/DDBJ databases">
        <title>Sequencing and Assembly of C. fimi.</title>
        <authorList>
            <person name="Ramsey A.R."/>
        </authorList>
    </citation>
    <scope>NUCLEOTIDE SEQUENCE [LARGE SCALE GENOMIC DNA]</scope>
    <source>
        <strain evidence="1 2">SB</strain>
    </source>
</reference>
<comment type="caution">
    <text evidence="1">The sequence shown here is derived from an EMBL/GenBank/DDBJ whole genome shotgun (WGS) entry which is preliminary data.</text>
</comment>
<evidence type="ECO:0000313" key="2">
    <source>
        <dbReference type="Proteomes" id="UP000562124"/>
    </source>
</evidence>
<dbReference type="Gene3D" id="3.40.50.300">
    <property type="entry name" value="P-loop containing nucleotide triphosphate hydrolases"/>
    <property type="match status" value="1"/>
</dbReference>
<name>A0A7Y0LVY5_CELFI</name>
<dbReference type="RefSeq" id="WP_169323363.1">
    <property type="nucleotide sequence ID" value="NZ_JABCJJ010000003.1"/>
</dbReference>
<organism evidence="1 2">
    <name type="scientific">Cellulomonas fimi</name>
    <dbReference type="NCBI Taxonomy" id="1708"/>
    <lineage>
        <taxon>Bacteria</taxon>
        <taxon>Bacillati</taxon>
        <taxon>Actinomycetota</taxon>
        <taxon>Actinomycetes</taxon>
        <taxon>Micrococcales</taxon>
        <taxon>Cellulomonadaceae</taxon>
        <taxon>Cellulomonas</taxon>
    </lineage>
</organism>
<keyword evidence="2" id="KW-1185">Reference proteome</keyword>